<accession>A0A6B9FET4</accession>
<protein>
    <submittedName>
        <fullName evidence="1">Uncharacterized protein</fullName>
    </submittedName>
</protein>
<dbReference type="EMBL" id="CP034345">
    <property type="protein sequence ID" value="QGX95430.1"/>
    <property type="molecule type" value="Genomic_DNA"/>
</dbReference>
<dbReference type="OrthoDB" id="305635at2157"/>
<dbReference type="GeneID" id="43370240"/>
<name>A0A6B9FET4_9EURY</name>
<evidence type="ECO:0000313" key="1">
    <source>
        <dbReference type="EMBL" id="QGX95430.1"/>
    </source>
</evidence>
<dbReference type="AlphaFoldDB" id="A0A6B9FET4"/>
<keyword evidence="2" id="KW-1185">Reference proteome</keyword>
<dbReference type="KEGG" id="hra:EI982_11815"/>
<sequence length="105" mass="11851">MSRAVPEGWLKTGRREYENRTVEVEVKFQPTPDRNGTFEVWIVDEERDDSTAVDNVQPSETDVRELAKDVMDSFTAGYEAAVEDGADEDAAIERGIERALTENRA</sequence>
<dbReference type="RefSeq" id="WP_157689890.1">
    <property type="nucleotide sequence ID" value="NZ_CP034345.1"/>
</dbReference>
<gene>
    <name evidence="1" type="ORF">EI982_11815</name>
</gene>
<dbReference type="Proteomes" id="UP000428325">
    <property type="component" value="Chromosome"/>
</dbReference>
<evidence type="ECO:0000313" key="2">
    <source>
        <dbReference type="Proteomes" id="UP000428325"/>
    </source>
</evidence>
<proteinExistence type="predicted"/>
<reference evidence="1 2" key="1">
    <citation type="submission" date="2018-12" db="EMBL/GenBank/DDBJ databases">
        <title>Complete genome sequence of Haloplanus rallus MBLA0036.</title>
        <authorList>
            <person name="Nam Y.-d."/>
            <person name="Kang J."/>
            <person name="Chung W.-H."/>
            <person name="Park Y.S."/>
        </authorList>
    </citation>
    <scope>NUCLEOTIDE SEQUENCE [LARGE SCALE GENOMIC DNA]</scope>
    <source>
        <strain evidence="1 2">MBLA0036</strain>
    </source>
</reference>
<organism evidence="1 2">
    <name type="scientific">Haloplanus rallus</name>
    <dbReference type="NCBI Taxonomy" id="1816183"/>
    <lineage>
        <taxon>Archaea</taxon>
        <taxon>Methanobacteriati</taxon>
        <taxon>Methanobacteriota</taxon>
        <taxon>Stenosarchaea group</taxon>
        <taxon>Halobacteria</taxon>
        <taxon>Halobacteriales</taxon>
        <taxon>Haloferacaceae</taxon>
        <taxon>Haloplanus</taxon>
    </lineage>
</organism>